<dbReference type="EMBL" id="VXIS01000110">
    <property type="protein sequence ID" value="KAA8904262.1"/>
    <property type="molecule type" value="Genomic_DNA"/>
</dbReference>
<protein>
    <submittedName>
        <fullName evidence="2">Uncharacterized protein</fullName>
    </submittedName>
</protein>
<dbReference type="Proteomes" id="UP000326924">
    <property type="component" value="Unassembled WGS sequence"/>
</dbReference>
<keyword evidence="3" id="KW-1185">Reference proteome</keyword>
<comment type="caution">
    <text evidence="2">The sequence shown here is derived from an EMBL/GenBank/DDBJ whole genome shotgun (WGS) entry which is preliminary data.</text>
</comment>
<dbReference type="AlphaFoldDB" id="A0A5J5EU81"/>
<evidence type="ECO:0000256" key="1">
    <source>
        <dbReference type="SAM" id="MobiDB-lite"/>
    </source>
</evidence>
<name>A0A5J5EU81_9PEZI</name>
<gene>
    <name evidence="2" type="ORF">FN846DRAFT_890908</name>
</gene>
<proteinExistence type="predicted"/>
<feature type="region of interest" description="Disordered" evidence="1">
    <location>
        <begin position="656"/>
        <end position="696"/>
    </location>
</feature>
<dbReference type="InParanoid" id="A0A5J5EU81"/>
<evidence type="ECO:0000313" key="2">
    <source>
        <dbReference type="EMBL" id="KAA8904262.1"/>
    </source>
</evidence>
<sequence length="1020" mass="112053">MSACARPSLVTWCARPACVGLECKSTQTTPIRTEIGSPPSAQLLLTSLPLPQFCSLFGFKTKLGQREGMLNDMSNMLQADGERAISALNHLNDLDAKLRFSRFADCEDNAINVLVSMRCKNSMNTTMATWIRMDSSLVVLSCNDSVHKAIENDRNESEACTNSACATCGTVTRQTVTRTNQFNNHRILLIQPSARHPIVAEVDEGCGDWQVYAGLLPEGRAFFRDGDAFQVYHLRARLPCGLISDAMKNSAEALCQNQTPILLFYVRAVLHAVEDGGQDNDDQNNAGPLPHSIQEYQEPEVDVPSVVRAPAPQGAQIPTLAQRLQHTLLGWLPDDELPTTVMLTRQDTGEMEAIVTHVNIARFKTDTMQELMHHVLAIDGLRFHRAGFEKGVFVNAVCTLDRQPAAVPRSSKKRERSEQSPPCTGPSPVGEAISQDDRAEAVNRWMHLPRFWRFVSTPAIRRQTWNDGLCSWTTTDNVDDYEGQSVAGARKTKKRKQEQTRSAALEMCTGRRFGAGGRGATRQRPGGRDAARLSPPRRASCPVVAPRPVHSSRQPPYPRNHTTRSLPSAAGISGGGHPAVPVSFTATTARESGSEESNLLLPLDRARLAKISHSMTVLKLSTAGMLFQLKLLERRLLPRTEIVRRDVLRLELEMETRPKPTSPTSRATVLLSPGDSDSESDDEPAPPATKPVELTTGAPPATAIEELNTATVPIPSPSTTTLPAPNLQQPRLLSSLLCLSTINPTSHIDLRPENTHPCGCVRTSLVAAPTPFRVSCGRRFGRQAKRPTGSAASGWAEAVITMTRITGRADFGHASLRTRFRVAGIYRPHVRVLEERSHIAGDRLVAITILRTGCRKVVLAVRKSHGLSNPLSEPPVIPRVYALRGAHDCHSICQPLLCALPTRSEVDPDESRGCICAASTFSKSSASQLPLPKAMVTAPTASALSWQQLRFNPDRIRRKNYPESLPRSVATEHYASIFLSRRHMQRRVASDVYFCPPLKADPRSLIAKRQRHGESSVKRL</sequence>
<feature type="region of interest" description="Disordered" evidence="1">
    <location>
        <begin position="404"/>
        <end position="433"/>
    </location>
</feature>
<accession>A0A5J5EU81</accession>
<evidence type="ECO:0000313" key="3">
    <source>
        <dbReference type="Proteomes" id="UP000326924"/>
    </source>
</evidence>
<reference evidence="2 3" key="1">
    <citation type="submission" date="2019-09" db="EMBL/GenBank/DDBJ databases">
        <title>Draft genome of the ectomycorrhizal ascomycete Sphaerosporella brunnea.</title>
        <authorList>
            <consortium name="DOE Joint Genome Institute"/>
            <person name="Benucci G.M."/>
            <person name="Marozzi G."/>
            <person name="Antonielli L."/>
            <person name="Sanchez S."/>
            <person name="Marco P."/>
            <person name="Wang X."/>
            <person name="Falini L.B."/>
            <person name="Barry K."/>
            <person name="Haridas S."/>
            <person name="Lipzen A."/>
            <person name="Labutti K."/>
            <person name="Grigoriev I.V."/>
            <person name="Murat C."/>
            <person name="Martin F."/>
            <person name="Albertini E."/>
            <person name="Donnini D."/>
            <person name="Bonito G."/>
        </authorList>
    </citation>
    <scope>NUCLEOTIDE SEQUENCE [LARGE SCALE GENOMIC DNA]</scope>
    <source>
        <strain evidence="2 3">Sb_GMNB300</strain>
    </source>
</reference>
<organism evidence="2 3">
    <name type="scientific">Sphaerosporella brunnea</name>
    <dbReference type="NCBI Taxonomy" id="1250544"/>
    <lineage>
        <taxon>Eukaryota</taxon>
        <taxon>Fungi</taxon>
        <taxon>Dikarya</taxon>
        <taxon>Ascomycota</taxon>
        <taxon>Pezizomycotina</taxon>
        <taxon>Pezizomycetes</taxon>
        <taxon>Pezizales</taxon>
        <taxon>Pyronemataceae</taxon>
        <taxon>Sphaerosporella</taxon>
    </lineage>
</organism>
<feature type="region of interest" description="Disordered" evidence="1">
    <location>
        <begin position="512"/>
        <end position="582"/>
    </location>
</feature>